<evidence type="ECO:0000256" key="7">
    <source>
        <dbReference type="ARBA" id="ARBA00022842"/>
    </source>
</evidence>
<dbReference type="SUPFAM" id="SSF55811">
    <property type="entry name" value="Nudix"/>
    <property type="match status" value="1"/>
</dbReference>
<evidence type="ECO:0000313" key="12">
    <source>
        <dbReference type="EMBL" id="RZQ62604.1"/>
    </source>
</evidence>
<dbReference type="GO" id="GO:0110153">
    <property type="term" value="F:RNA NAD-cap (NMN-forming) hydrolase activity"/>
    <property type="evidence" value="ECO:0007669"/>
    <property type="project" value="RHEA"/>
</dbReference>
<accession>A0A4Q7J8Z9</accession>
<evidence type="ECO:0000256" key="5">
    <source>
        <dbReference type="ARBA" id="ARBA00022723"/>
    </source>
</evidence>
<sequence>MTAPFQLNTLPTLSRSTADRQETLRTDPDRLHARWPQAAVVLLDDRGRMPVPRDGRTLATRKARDYGEIPPEDAVFLGQWEETDYWALPGEPPEDADQVPITGSWGLRLEAPLADGELWLDLRGHGDLLDDTSAGLFTTALALRHWRRRATFCAVCGGRTRLVQFGWATKCESCGREEYPRTDPAVICLVHDDAGVNGERVLLARQPIWPPGRYSILAGFVEAGESLEGCVVREVREEVGAEVSDVRYLGSQPWPFPRSIMLGFAARADADAPLRLADGEIEAARWYTRAEVVEALEAGRDGYPDPEAPDFDPTRLVMPGNSSIARVMLESWATASP</sequence>
<dbReference type="PANTHER" id="PTHR42904:SF6">
    <property type="entry name" value="NAD-CAPPED RNA HYDROLASE NUDT12"/>
    <property type="match status" value="1"/>
</dbReference>
<protein>
    <recommendedName>
        <fullName evidence="4">NAD(+) diphosphatase</fullName>
        <ecNumber evidence="4">3.6.1.22</ecNumber>
    </recommendedName>
</protein>
<dbReference type="Gene3D" id="3.90.79.20">
    <property type="match status" value="1"/>
</dbReference>
<keyword evidence="13" id="KW-1185">Reference proteome</keyword>
<dbReference type="InterPro" id="IPR050241">
    <property type="entry name" value="NAD-cap_RNA_hydrolase_NudC"/>
</dbReference>
<feature type="compositionally biased region" description="Polar residues" evidence="10">
    <location>
        <begin position="1"/>
        <end position="16"/>
    </location>
</feature>
<dbReference type="Pfam" id="PF00293">
    <property type="entry name" value="NUDIX"/>
    <property type="match status" value="1"/>
</dbReference>
<comment type="similarity">
    <text evidence="3">Belongs to the Nudix hydrolase family. NudC subfamily.</text>
</comment>
<dbReference type="Pfam" id="PF09296">
    <property type="entry name" value="NUDIX-like"/>
    <property type="match status" value="1"/>
</dbReference>
<dbReference type="GO" id="GO:0005829">
    <property type="term" value="C:cytosol"/>
    <property type="evidence" value="ECO:0007669"/>
    <property type="project" value="TreeGrafter"/>
</dbReference>
<dbReference type="InterPro" id="IPR020084">
    <property type="entry name" value="NUDIX_hydrolase_CS"/>
</dbReference>
<dbReference type="EC" id="3.6.1.22" evidence="4"/>
<evidence type="ECO:0000259" key="11">
    <source>
        <dbReference type="PROSITE" id="PS51462"/>
    </source>
</evidence>
<keyword evidence="5" id="KW-0479">Metal-binding</keyword>
<dbReference type="RefSeq" id="WP_130476342.1">
    <property type="nucleotide sequence ID" value="NZ_SFCC01000008.1"/>
</dbReference>
<evidence type="ECO:0000256" key="8">
    <source>
        <dbReference type="ARBA" id="ARBA00023027"/>
    </source>
</evidence>
<dbReference type="Proteomes" id="UP000292003">
    <property type="component" value="Unassembled WGS sequence"/>
</dbReference>
<keyword evidence="6 12" id="KW-0378">Hydrolase</keyword>
<dbReference type="GO" id="GO:0035529">
    <property type="term" value="F:NADH pyrophosphatase activity"/>
    <property type="evidence" value="ECO:0007669"/>
    <property type="project" value="TreeGrafter"/>
</dbReference>
<evidence type="ECO:0000313" key="13">
    <source>
        <dbReference type="Proteomes" id="UP000292003"/>
    </source>
</evidence>
<dbReference type="GO" id="GO:0019677">
    <property type="term" value="P:NAD+ catabolic process"/>
    <property type="evidence" value="ECO:0007669"/>
    <property type="project" value="TreeGrafter"/>
</dbReference>
<comment type="cofactor">
    <cofactor evidence="2">
        <name>Zn(2+)</name>
        <dbReference type="ChEBI" id="CHEBI:29105"/>
    </cofactor>
</comment>
<dbReference type="InterPro" id="IPR015376">
    <property type="entry name" value="Znr_NADH_PPase"/>
</dbReference>
<dbReference type="Gene3D" id="3.90.79.10">
    <property type="entry name" value="Nucleoside Triphosphate Pyrophosphohydrolase"/>
    <property type="match status" value="1"/>
</dbReference>
<dbReference type="InterPro" id="IPR015375">
    <property type="entry name" value="NADH_PPase-like_N"/>
</dbReference>
<dbReference type="GO" id="GO:0006742">
    <property type="term" value="P:NADP+ catabolic process"/>
    <property type="evidence" value="ECO:0007669"/>
    <property type="project" value="TreeGrafter"/>
</dbReference>
<proteinExistence type="inferred from homology"/>
<evidence type="ECO:0000256" key="10">
    <source>
        <dbReference type="SAM" id="MobiDB-lite"/>
    </source>
</evidence>
<comment type="catalytic activity">
    <reaction evidence="9">
        <text>a 5'-end NAD(+)-phospho-ribonucleoside in mRNA + H2O = a 5'-end phospho-adenosine-phospho-ribonucleoside in mRNA + beta-nicotinamide D-ribonucleotide + 2 H(+)</text>
        <dbReference type="Rhea" id="RHEA:60876"/>
        <dbReference type="Rhea" id="RHEA-COMP:15698"/>
        <dbReference type="Rhea" id="RHEA-COMP:15719"/>
        <dbReference type="ChEBI" id="CHEBI:14649"/>
        <dbReference type="ChEBI" id="CHEBI:15377"/>
        <dbReference type="ChEBI" id="CHEBI:15378"/>
        <dbReference type="ChEBI" id="CHEBI:144029"/>
        <dbReference type="ChEBI" id="CHEBI:144051"/>
    </reaction>
    <physiologicalReaction direction="left-to-right" evidence="9">
        <dbReference type="Rhea" id="RHEA:60877"/>
    </physiologicalReaction>
</comment>
<dbReference type="EMBL" id="SFCC01000008">
    <property type="protein sequence ID" value="RZQ62604.1"/>
    <property type="molecule type" value="Genomic_DNA"/>
</dbReference>
<comment type="cofactor">
    <cofactor evidence="1">
        <name>Mg(2+)</name>
        <dbReference type="ChEBI" id="CHEBI:18420"/>
    </cofactor>
</comment>
<dbReference type="CDD" id="cd03429">
    <property type="entry name" value="NUDIX_NADH_pyrophosphatase_Nudt13"/>
    <property type="match status" value="1"/>
</dbReference>
<dbReference type="Pfam" id="PF09297">
    <property type="entry name" value="Zn_ribbon_NUD"/>
    <property type="match status" value="1"/>
</dbReference>
<dbReference type="InterPro" id="IPR000086">
    <property type="entry name" value="NUDIX_hydrolase_dom"/>
</dbReference>
<evidence type="ECO:0000256" key="3">
    <source>
        <dbReference type="ARBA" id="ARBA00009595"/>
    </source>
</evidence>
<evidence type="ECO:0000256" key="4">
    <source>
        <dbReference type="ARBA" id="ARBA00012381"/>
    </source>
</evidence>
<dbReference type="InterPro" id="IPR049734">
    <property type="entry name" value="NudC-like_C"/>
</dbReference>
<evidence type="ECO:0000256" key="1">
    <source>
        <dbReference type="ARBA" id="ARBA00001946"/>
    </source>
</evidence>
<dbReference type="PROSITE" id="PS51462">
    <property type="entry name" value="NUDIX"/>
    <property type="match status" value="1"/>
</dbReference>
<dbReference type="PANTHER" id="PTHR42904">
    <property type="entry name" value="NUDIX HYDROLASE, NUDC SUBFAMILY"/>
    <property type="match status" value="1"/>
</dbReference>
<feature type="compositionally biased region" description="Basic and acidic residues" evidence="10">
    <location>
        <begin position="17"/>
        <end position="29"/>
    </location>
</feature>
<evidence type="ECO:0000256" key="9">
    <source>
        <dbReference type="ARBA" id="ARBA00023679"/>
    </source>
</evidence>
<comment type="caution">
    <text evidence="12">The sequence shown here is derived from an EMBL/GenBank/DDBJ whole genome shotgun (WGS) entry which is preliminary data.</text>
</comment>
<keyword evidence="8" id="KW-0520">NAD</keyword>
<dbReference type="OrthoDB" id="9791656at2"/>
<dbReference type="InterPro" id="IPR015797">
    <property type="entry name" value="NUDIX_hydrolase-like_dom_sf"/>
</dbReference>
<gene>
    <name evidence="12" type="ORF">EWH70_16670</name>
</gene>
<organism evidence="12 13">
    <name type="scientific">Amycolatopsis suaedae</name>
    <dbReference type="NCBI Taxonomy" id="2510978"/>
    <lineage>
        <taxon>Bacteria</taxon>
        <taxon>Bacillati</taxon>
        <taxon>Actinomycetota</taxon>
        <taxon>Actinomycetes</taxon>
        <taxon>Pseudonocardiales</taxon>
        <taxon>Pseudonocardiaceae</taxon>
        <taxon>Amycolatopsis</taxon>
    </lineage>
</organism>
<dbReference type="GO" id="GO:0046872">
    <property type="term" value="F:metal ion binding"/>
    <property type="evidence" value="ECO:0007669"/>
    <property type="project" value="UniProtKB-KW"/>
</dbReference>
<feature type="domain" description="Nudix hydrolase" evidence="11">
    <location>
        <begin position="180"/>
        <end position="310"/>
    </location>
</feature>
<feature type="region of interest" description="Disordered" evidence="10">
    <location>
        <begin position="1"/>
        <end position="29"/>
    </location>
</feature>
<dbReference type="AlphaFoldDB" id="A0A4Q7J8Z9"/>
<reference evidence="12 13" key="1">
    <citation type="submission" date="2019-02" db="EMBL/GenBank/DDBJ databases">
        <title>Draft genome sequence of Amycolatopsis sp. 8-3EHSu isolated from roots of Suaeda maritima.</title>
        <authorList>
            <person name="Duangmal K."/>
            <person name="Chantavorakit T."/>
        </authorList>
    </citation>
    <scope>NUCLEOTIDE SEQUENCE [LARGE SCALE GENOMIC DNA]</scope>
    <source>
        <strain evidence="12 13">8-3EHSu</strain>
    </source>
</reference>
<dbReference type="PROSITE" id="PS00893">
    <property type="entry name" value="NUDIX_BOX"/>
    <property type="match status" value="1"/>
</dbReference>
<dbReference type="NCBIfam" id="NF001299">
    <property type="entry name" value="PRK00241.1"/>
    <property type="match status" value="1"/>
</dbReference>
<evidence type="ECO:0000256" key="2">
    <source>
        <dbReference type="ARBA" id="ARBA00001947"/>
    </source>
</evidence>
<evidence type="ECO:0000256" key="6">
    <source>
        <dbReference type="ARBA" id="ARBA00022801"/>
    </source>
</evidence>
<keyword evidence="7" id="KW-0460">Magnesium</keyword>
<name>A0A4Q7J8Z9_9PSEU</name>